<dbReference type="GO" id="GO:0008270">
    <property type="term" value="F:zinc ion binding"/>
    <property type="evidence" value="ECO:0007669"/>
    <property type="project" value="UniProtKB-KW"/>
</dbReference>
<evidence type="ECO:0000313" key="4">
    <source>
        <dbReference type="Proteomes" id="UP000015105"/>
    </source>
</evidence>
<organism evidence="3 4">
    <name type="scientific">Aegilops tauschii subsp. strangulata</name>
    <name type="common">Goatgrass</name>
    <dbReference type="NCBI Taxonomy" id="200361"/>
    <lineage>
        <taxon>Eukaryota</taxon>
        <taxon>Viridiplantae</taxon>
        <taxon>Streptophyta</taxon>
        <taxon>Embryophyta</taxon>
        <taxon>Tracheophyta</taxon>
        <taxon>Spermatophyta</taxon>
        <taxon>Magnoliopsida</taxon>
        <taxon>Liliopsida</taxon>
        <taxon>Poales</taxon>
        <taxon>Poaceae</taxon>
        <taxon>BOP clade</taxon>
        <taxon>Pooideae</taxon>
        <taxon>Triticodae</taxon>
        <taxon>Triticeae</taxon>
        <taxon>Triticinae</taxon>
        <taxon>Aegilops</taxon>
    </lineage>
</organism>
<keyword evidence="1" id="KW-0863">Zinc-finger</keyword>
<accession>A0A453NLG1</accession>
<proteinExistence type="predicted"/>
<keyword evidence="1" id="KW-0479">Metal-binding</keyword>
<dbReference type="PRINTS" id="PR00405">
    <property type="entry name" value="REVINTRACTNG"/>
</dbReference>
<name>A0A453NLG1_AEGTS</name>
<reference evidence="3" key="3">
    <citation type="journal article" date="2017" name="Nature">
        <title>Genome sequence of the progenitor of the wheat D genome Aegilops tauschii.</title>
        <authorList>
            <person name="Luo M.C."/>
            <person name="Gu Y.Q."/>
            <person name="Puiu D."/>
            <person name="Wang H."/>
            <person name="Twardziok S.O."/>
            <person name="Deal K.R."/>
            <person name="Huo N."/>
            <person name="Zhu T."/>
            <person name="Wang L."/>
            <person name="Wang Y."/>
            <person name="McGuire P.E."/>
            <person name="Liu S."/>
            <person name="Long H."/>
            <person name="Ramasamy R.K."/>
            <person name="Rodriguez J.C."/>
            <person name="Van S.L."/>
            <person name="Yuan L."/>
            <person name="Wang Z."/>
            <person name="Xia Z."/>
            <person name="Xiao L."/>
            <person name="Anderson O.D."/>
            <person name="Ouyang S."/>
            <person name="Liang Y."/>
            <person name="Zimin A.V."/>
            <person name="Pertea G."/>
            <person name="Qi P."/>
            <person name="Bennetzen J.L."/>
            <person name="Dai X."/>
            <person name="Dawson M.W."/>
            <person name="Muller H.G."/>
            <person name="Kugler K."/>
            <person name="Rivarola-Duarte L."/>
            <person name="Spannagl M."/>
            <person name="Mayer K.F.X."/>
            <person name="Lu F.H."/>
            <person name="Bevan M.W."/>
            <person name="Leroy P."/>
            <person name="Li P."/>
            <person name="You F.M."/>
            <person name="Sun Q."/>
            <person name="Liu Z."/>
            <person name="Lyons E."/>
            <person name="Wicker T."/>
            <person name="Salzberg S.L."/>
            <person name="Devos K.M."/>
            <person name="Dvorak J."/>
        </authorList>
    </citation>
    <scope>NUCLEOTIDE SEQUENCE [LARGE SCALE GENOMIC DNA]</scope>
    <source>
        <strain evidence="3">cv. AL8/78</strain>
    </source>
</reference>
<dbReference type="SMART" id="SM00105">
    <property type="entry name" value="ArfGap"/>
    <property type="match status" value="1"/>
</dbReference>
<sequence length="73" mass="7571">MSGGHGDAGMASGKMAKLKELLQKSENRICADCSAPDPNWASANIGVFICVKCSGVHRSVGTHISKVKLAATQ</sequence>
<dbReference type="Proteomes" id="UP000015105">
    <property type="component" value="Chromosome 6D"/>
</dbReference>
<evidence type="ECO:0000259" key="2">
    <source>
        <dbReference type="PROSITE" id="PS50115"/>
    </source>
</evidence>
<protein>
    <recommendedName>
        <fullName evidence="2">Arf-GAP domain-containing protein</fullName>
    </recommendedName>
</protein>
<dbReference type="GO" id="GO:0005096">
    <property type="term" value="F:GTPase activator activity"/>
    <property type="evidence" value="ECO:0007669"/>
    <property type="project" value="InterPro"/>
</dbReference>
<reference evidence="4" key="1">
    <citation type="journal article" date="2014" name="Science">
        <title>Ancient hybridizations among the ancestral genomes of bread wheat.</title>
        <authorList>
            <consortium name="International Wheat Genome Sequencing Consortium,"/>
            <person name="Marcussen T."/>
            <person name="Sandve S.R."/>
            <person name="Heier L."/>
            <person name="Spannagl M."/>
            <person name="Pfeifer M."/>
            <person name="Jakobsen K.S."/>
            <person name="Wulff B.B."/>
            <person name="Steuernagel B."/>
            <person name="Mayer K.F."/>
            <person name="Olsen O.A."/>
        </authorList>
    </citation>
    <scope>NUCLEOTIDE SEQUENCE [LARGE SCALE GENOMIC DNA]</scope>
    <source>
        <strain evidence="4">cv. AL8/78</strain>
    </source>
</reference>
<dbReference type="InterPro" id="IPR037278">
    <property type="entry name" value="ARFGAP/RecO"/>
</dbReference>
<dbReference type="Pfam" id="PF01412">
    <property type="entry name" value="ArfGap"/>
    <property type="match status" value="1"/>
</dbReference>
<reference evidence="3" key="4">
    <citation type="submission" date="2019-03" db="UniProtKB">
        <authorList>
            <consortium name="EnsemblPlants"/>
        </authorList>
    </citation>
    <scope>IDENTIFICATION</scope>
</reference>
<keyword evidence="1" id="KW-0862">Zinc</keyword>
<dbReference type="PROSITE" id="PS50115">
    <property type="entry name" value="ARFGAP"/>
    <property type="match status" value="1"/>
</dbReference>
<feature type="domain" description="Arf-GAP" evidence="2">
    <location>
        <begin position="15"/>
        <end position="73"/>
    </location>
</feature>
<dbReference type="InterPro" id="IPR038508">
    <property type="entry name" value="ArfGAP_dom_sf"/>
</dbReference>
<dbReference type="InterPro" id="IPR001164">
    <property type="entry name" value="ArfGAP_dom"/>
</dbReference>
<dbReference type="SUPFAM" id="SSF57863">
    <property type="entry name" value="ArfGap/RecO-like zinc finger"/>
    <property type="match status" value="1"/>
</dbReference>
<evidence type="ECO:0000313" key="3">
    <source>
        <dbReference type="EnsemblPlants" id="AET6Gv20412000.19"/>
    </source>
</evidence>
<evidence type="ECO:0000256" key="1">
    <source>
        <dbReference type="PROSITE-ProRule" id="PRU00288"/>
    </source>
</evidence>
<dbReference type="InterPro" id="IPR044518">
    <property type="entry name" value="ARF_GAP_AGD11/12/13"/>
</dbReference>
<dbReference type="AlphaFoldDB" id="A0A453NLG1"/>
<reference evidence="4" key="2">
    <citation type="journal article" date="2017" name="Nat. Plants">
        <title>The Aegilops tauschii genome reveals multiple impacts of transposons.</title>
        <authorList>
            <person name="Zhao G."/>
            <person name="Zou C."/>
            <person name="Li K."/>
            <person name="Wang K."/>
            <person name="Li T."/>
            <person name="Gao L."/>
            <person name="Zhang X."/>
            <person name="Wang H."/>
            <person name="Yang Z."/>
            <person name="Liu X."/>
            <person name="Jiang W."/>
            <person name="Mao L."/>
            <person name="Kong X."/>
            <person name="Jiao Y."/>
            <person name="Jia J."/>
        </authorList>
    </citation>
    <scope>NUCLEOTIDE SEQUENCE [LARGE SCALE GENOMIC DNA]</scope>
    <source>
        <strain evidence="4">cv. AL8/78</strain>
    </source>
</reference>
<dbReference type="EnsemblPlants" id="AET6Gv20412000.19">
    <property type="protein sequence ID" value="AET6Gv20412000.19"/>
    <property type="gene ID" value="AET6Gv20412000"/>
</dbReference>
<dbReference type="Gene3D" id="1.10.220.150">
    <property type="entry name" value="Arf GTPase activating protein"/>
    <property type="match status" value="1"/>
</dbReference>
<dbReference type="Gramene" id="AET6Gv20412000.19">
    <property type="protein sequence ID" value="AET6Gv20412000.19"/>
    <property type="gene ID" value="AET6Gv20412000"/>
</dbReference>
<dbReference type="GO" id="GO:0005543">
    <property type="term" value="F:phospholipid binding"/>
    <property type="evidence" value="ECO:0007669"/>
    <property type="project" value="InterPro"/>
</dbReference>
<dbReference type="PANTHER" id="PTHR46220">
    <property type="entry name" value="ADP-RIBOSYLATION FACTOR GTPASE-ACTIVATING PROTEIN AGD12"/>
    <property type="match status" value="1"/>
</dbReference>
<reference evidence="3" key="5">
    <citation type="journal article" date="2021" name="G3 (Bethesda)">
        <title>Aegilops tauschii genome assembly Aet v5.0 features greater sequence contiguity and improved annotation.</title>
        <authorList>
            <person name="Wang L."/>
            <person name="Zhu T."/>
            <person name="Rodriguez J.C."/>
            <person name="Deal K.R."/>
            <person name="Dubcovsky J."/>
            <person name="McGuire P.E."/>
            <person name="Lux T."/>
            <person name="Spannagl M."/>
            <person name="Mayer K.F.X."/>
            <person name="Baldrich P."/>
            <person name="Meyers B.C."/>
            <person name="Huo N."/>
            <person name="Gu Y.Q."/>
            <person name="Zhou H."/>
            <person name="Devos K.M."/>
            <person name="Bennetzen J.L."/>
            <person name="Unver T."/>
            <person name="Budak H."/>
            <person name="Gulick P.J."/>
            <person name="Galiba G."/>
            <person name="Kalapos B."/>
            <person name="Nelson D.R."/>
            <person name="Li P."/>
            <person name="You F.M."/>
            <person name="Luo M.C."/>
            <person name="Dvorak J."/>
        </authorList>
    </citation>
    <scope>NUCLEOTIDE SEQUENCE [LARGE SCALE GENOMIC DNA]</scope>
    <source>
        <strain evidence="3">cv. AL8/78</strain>
    </source>
</reference>
<keyword evidence="4" id="KW-1185">Reference proteome</keyword>
<dbReference type="PANTHER" id="PTHR46220:SF1">
    <property type="entry name" value="ADP-RIBOSYLATION FACTOR GTPASE-ACTIVATING PROTEIN AGD12"/>
    <property type="match status" value="1"/>
</dbReference>